<dbReference type="EMBL" id="FNIX01000003">
    <property type="protein sequence ID" value="SDO73536.1"/>
    <property type="molecule type" value="Genomic_DNA"/>
</dbReference>
<evidence type="ECO:0000256" key="4">
    <source>
        <dbReference type="ARBA" id="ARBA00013076"/>
    </source>
</evidence>
<evidence type="ECO:0000256" key="12">
    <source>
        <dbReference type="ARBA" id="ARBA00031158"/>
    </source>
</evidence>
<evidence type="ECO:0000313" key="17">
    <source>
        <dbReference type="Proteomes" id="UP000199691"/>
    </source>
</evidence>
<dbReference type="EC" id="1.14.13.59" evidence="4"/>
<dbReference type="Gene3D" id="3.50.50.60">
    <property type="entry name" value="FAD/NAD(P)-binding domain"/>
    <property type="match status" value="1"/>
</dbReference>
<evidence type="ECO:0000256" key="3">
    <source>
        <dbReference type="ARBA" id="ARBA00007588"/>
    </source>
</evidence>
<evidence type="ECO:0000256" key="13">
    <source>
        <dbReference type="ARBA" id="ARBA00032493"/>
    </source>
</evidence>
<dbReference type="PANTHER" id="PTHR42802">
    <property type="entry name" value="MONOOXYGENASE"/>
    <property type="match status" value="1"/>
</dbReference>
<dbReference type="Pfam" id="PF13434">
    <property type="entry name" value="Lys_Orn_oxgnase"/>
    <property type="match status" value="1"/>
</dbReference>
<accession>A0A1H0M006</accession>
<evidence type="ECO:0000256" key="1">
    <source>
        <dbReference type="ARBA" id="ARBA00001974"/>
    </source>
</evidence>
<evidence type="ECO:0000256" key="15">
    <source>
        <dbReference type="ARBA" id="ARBA00048407"/>
    </source>
</evidence>
<evidence type="ECO:0000256" key="9">
    <source>
        <dbReference type="ARBA" id="ARBA00023002"/>
    </source>
</evidence>
<evidence type="ECO:0000313" key="16">
    <source>
        <dbReference type="EMBL" id="SDO73536.1"/>
    </source>
</evidence>
<keyword evidence="10" id="KW-0503">Monooxygenase</keyword>
<dbReference type="RefSeq" id="WP_090097190.1">
    <property type="nucleotide sequence ID" value="NZ_FNIX01000003.1"/>
</dbReference>
<name>A0A1H0M006_9PSEU</name>
<reference evidence="17" key="1">
    <citation type="submission" date="2016-10" db="EMBL/GenBank/DDBJ databases">
        <authorList>
            <person name="Varghese N."/>
            <person name="Submissions S."/>
        </authorList>
    </citation>
    <scope>NUCLEOTIDE SEQUENCE [LARGE SCALE GENOMIC DNA]</scope>
    <source>
        <strain evidence="17">CGMCC 4.6609</strain>
    </source>
</reference>
<evidence type="ECO:0000256" key="2">
    <source>
        <dbReference type="ARBA" id="ARBA00004924"/>
    </source>
</evidence>
<evidence type="ECO:0000256" key="14">
    <source>
        <dbReference type="ARBA" id="ARBA00032738"/>
    </source>
</evidence>
<keyword evidence="9" id="KW-0560">Oxidoreductase</keyword>
<dbReference type="STRING" id="641025.SAMN05421507_103518"/>
<dbReference type="Proteomes" id="UP000199691">
    <property type="component" value="Unassembled WGS sequence"/>
</dbReference>
<keyword evidence="6" id="KW-0285">Flavoprotein</keyword>
<dbReference type="SUPFAM" id="SSF51905">
    <property type="entry name" value="FAD/NAD(P)-binding domain"/>
    <property type="match status" value="2"/>
</dbReference>
<keyword evidence="7" id="KW-0274">FAD</keyword>
<keyword evidence="8" id="KW-0521">NADP</keyword>
<protein>
    <recommendedName>
        <fullName evidence="5">L-lysine N6-monooxygenase MbtG</fullName>
        <ecNumber evidence="4">1.14.13.59</ecNumber>
    </recommendedName>
    <alternativeName>
        <fullName evidence="14">Lysine 6-N-hydroxylase</fullName>
    </alternativeName>
    <alternativeName>
        <fullName evidence="13">Lysine N6-hydroxylase</fullName>
    </alternativeName>
    <alternativeName>
        <fullName evidence="11">Lysine-N-oxygenase</fullName>
    </alternativeName>
    <alternativeName>
        <fullName evidence="12">Mycobactin synthase protein G</fullName>
    </alternativeName>
</protein>
<sequence>MGGQGRTHDFVAVGVGPFNLGLACLVEPVREIDGIFLESKDEFEWHGGMLLEGAEIQTPFMGDLVTLADPTSPYSFLNYLKERGRLYSFYIRTSLFPLRAEFNDYCRWAAGKLDSVRFGHRVVSIDHDPDEGVHVVTAVVTATGEVTRVRGRKLVLGTGTTPNVPSAVDGADPGDEVVHTSRYLHAKQELLRKNSITVVGSGQSAAEVYLDLLRNTASDSCQVNWVTRSPRFFPLDYTRLTLEMTSPDYLDYFFSLPQRVKDELVSRHSPLYKGISDSLITEIFDVLYARSVTGPPPGRLLTNSELVAVARDGNDHVLTLRQVEEGREYALRTEALVLGTGYGYHVPDFLAPLRDRIRWDDRGRFVVSRNYSIDSAGGEIFVQNAELHTHGFVAPDLGMAAYRNSCIIRELLGREHYPIERSVTFQEFAAPRGVVGHPERTHR</sequence>
<keyword evidence="17" id="KW-1185">Reference proteome</keyword>
<evidence type="ECO:0000256" key="5">
    <source>
        <dbReference type="ARBA" id="ARBA00016406"/>
    </source>
</evidence>
<dbReference type="InterPro" id="IPR036188">
    <property type="entry name" value="FAD/NAD-bd_sf"/>
</dbReference>
<evidence type="ECO:0000256" key="8">
    <source>
        <dbReference type="ARBA" id="ARBA00022857"/>
    </source>
</evidence>
<evidence type="ECO:0000256" key="10">
    <source>
        <dbReference type="ARBA" id="ARBA00023033"/>
    </source>
</evidence>
<comment type="pathway">
    <text evidence="2">Siderophore biosynthesis.</text>
</comment>
<organism evidence="16 17">
    <name type="scientific">Lentzea jiangxiensis</name>
    <dbReference type="NCBI Taxonomy" id="641025"/>
    <lineage>
        <taxon>Bacteria</taxon>
        <taxon>Bacillati</taxon>
        <taxon>Actinomycetota</taxon>
        <taxon>Actinomycetes</taxon>
        <taxon>Pseudonocardiales</taxon>
        <taxon>Pseudonocardiaceae</taxon>
        <taxon>Lentzea</taxon>
    </lineage>
</organism>
<evidence type="ECO:0000256" key="7">
    <source>
        <dbReference type="ARBA" id="ARBA00022827"/>
    </source>
</evidence>
<comment type="catalytic activity">
    <reaction evidence="15">
        <text>L-lysine + NADPH + O2 = N(6)-hydroxy-L-lysine + NADP(+) + H2O</text>
        <dbReference type="Rhea" id="RHEA:23228"/>
        <dbReference type="ChEBI" id="CHEBI:15377"/>
        <dbReference type="ChEBI" id="CHEBI:15379"/>
        <dbReference type="ChEBI" id="CHEBI:32551"/>
        <dbReference type="ChEBI" id="CHEBI:57783"/>
        <dbReference type="ChEBI" id="CHEBI:57820"/>
        <dbReference type="ChEBI" id="CHEBI:58349"/>
        <dbReference type="EC" id="1.14.13.59"/>
    </reaction>
</comment>
<dbReference type="PANTHER" id="PTHR42802:SF1">
    <property type="entry name" value="L-ORNITHINE N(5)-MONOOXYGENASE"/>
    <property type="match status" value="1"/>
</dbReference>
<dbReference type="InterPro" id="IPR025700">
    <property type="entry name" value="Lys/Orn_oxygenase"/>
</dbReference>
<evidence type="ECO:0000256" key="11">
    <source>
        <dbReference type="ARBA" id="ARBA00029939"/>
    </source>
</evidence>
<evidence type="ECO:0000256" key="6">
    <source>
        <dbReference type="ARBA" id="ARBA00022630"/>
    </source>
</evidence>
<gene>
    <name evidence="16" type="ORF">SAMN05421507_103518</name>
</gene>
<comment type="cofactor">
    <cofactor evidence="1">
        <name>FAD</name>
        <dbReference type="ChEBI" id="CHEBI:57692"/>
    </cofactor>
</comment>
<dbReference type="OrthoDB" id="7527071at2"/>
<dbReference type="PROSITE" id="PS51257">
    <property type="entry name" value="PROKAR_LIPOPROTEIN"/>
    <property type="match status" value="1"/>
</dbReference>
<comment type="similarity">
    <text evidence="3">Belongs to the lysine N(6)-hydroxylase/L-ornithine N(5)-oxygenase family.</text>
</comment>
<dbReference type="AlphaFoldDB" id="A0A1H0M006"/>
<proteinExistence type="inferred from homology"/>
<dbReference type="GO" id="GO:0047091">
    <property type="term" value="F:L-lysine 6-monooxygenase (NADPH) activity"/>
    <property type="evidence" value="ECO:0007669"/>
    <property type="project" value="UniProtKB-EC"/>
</dbReference>